<evidence type="ECO:0000256" key="5">
    <source>
        <dbReference type="RuleBase" id="RU004508"/>
    </source>
</evidence>
<evidence type="ECO:0000256" key="3">
    <source>
        <dbReference type="PIRSR" id="PIRSR000390-1"/>
    </source>
</evidence>
<accession>A0A0D6MM51</accession>
<protein>
    <submittedName>
        <fullName evidence="7">Uncharacterized protein</fullName>
    </submittedName>
</protein>
<dbReference type="STRING" id="1231623.Tasa_029_017"/>
<reference evidence="7 8" key="1">
    <citation type="submission" date="2012-10" db="EMBL/GenBank/DDBJ databases">
        <title>Genome sequencing of Tanticharoenia sakaeratensis NBRC 103193.</title>
        <authorList>
            <person name="Azuma Y."/>
            <person name="Hadano H."/>
            <person name="Hirakawa H."/>
            <person name="Matsushita K."/>
        </authorList>
    </citation>
    <scope>NUCLEOTIDE SEQUENCE [LARGE SCALE GENOMIC DNA]</scope>
    <source>
        <strain evidence="7 8">NBRC 103193</strain>
    </source>
</reference>
<dbReference type="GO" id="GO:0030170">
    <property type="term" value="F:pyridoxal phosphate binding"/>
    <property type="evidence" value="ECO:0007669"/>
    <property type="project" value="TreeGrafter"/>
</dbReference>
<dbReference type="SUPFAM" id="SSF53383">
    <property type="entry name" value="PLP-dependent transferases"/>
    <property type="match status" value="1"/>
</dbReference>
<sequence>MTAIPFISARIPSIATLGEEIAQIEGSGIFSNYGPVNTRFETALRKQLFAGTGACMGVCNATIGLMIAMKQAARRRPSGDSAPRYALMPAFTFAAAAQAAIWCGYVPLFCDIDATTWSACPVSERRLIAEYGEAIDLIVPYATFGNCIDLAHYETLHQETGAGIVIDAAASLGSLDENGAGFGAGFSQTIVYSMHATKTFGIGEGGVIYSGRQDAIDELRQMGNFGFGAPRSATMPGLNAKLPEMTALLALHRLDDIEAISERRHALARIYRARLDGLQMQQPRGLRPAYQFFPFLVPDSSPVDRTAVRAELKARGVETGAYFSPHLMEQPFLAERSRADDLHTTDSIASRIVSLPLWNGMTDDMVHEVCDAVLEICAPAVQTPIWSAMDMQSDQPIVTSRAHSMASTARKEVA</sequence>
<evidence type="ECO:0000313" key="7">
    <source>
        <dbReference type="EMBL" id="GAN54744.1"/>
    </source>
</evidence>
<feature type="transmembrane region" description="Helical" evidence="6">
    <location>
        <begin position="48"/>
        <end position="69"/>
    </location>
</feature>
<keyword evidence="8" id="KW-1185">Reference proteome</keyword>
<dbReference type="GO" id="GO:0008483">
    <property type="term" value="F:transaminase activity"/>
    <property type="evidence" value="ECO:0007669"/>
    <property type="project" value="TreeGrafter"/>
</dbReference>
<dbReference type="PANTHER" id="PTHR30244:SF9">
    <property type="entry name" value="PROTEIN RV3402C"/>
    <property type="match status" value="1"/>
</dbReference>
<dbReference type="OrthoDB" id="7260855at2"/>
<dbReference type="InterPro" id="IPR015424">
    <property type="entry name" value="PyrdxlP-dep_Trfase"/>
</dbReference>
<dbReference type="InterPro" id="IPR015421">
    <property type="entry name" value="PyrdxlP-dep_Trfase_major"/>
</dbReference>
<keyword evidence="6" id="KW-0472">Membrane</keyword>
<dbReference type="PIRSF" id="PIRSF000390">
    <property type="entry name" value="PLP_StrS"/>
    <property type="match status" value="1"/>
</dbReference>
<feature type="modified residue" description="N6-(pyridoxal phosphate)lysine" evidence="4">
    <location>
        <position position="198"/>
    </location>
</feature>
<comment type="similarity">
    <text evidence="2 5">Belongs to the DegT/DnrJ/EryC1 family.</text>
</comment>
<evidence type="ECO:0000256" key="1">
    <source>
        <dbReference type="ARBA" id="ARBA00022898"/>
    </source>
</evidence>
<gene>
    <name evidence="7" type="ORF">Tasa_029_017</name>
</gene>
<dbReference type="InterPro" id="IPR000653">
    <property type="entry name" value="DegT/StrS_aminotransferase"/>
</dbReference>
<evidence type="ECO:0000313" key="8">
    <source>
        <dbReference type="Proteomes" id="UP000032679"/>
    </source>
</evidence>
<dbReference type="Gene3D" id="3.40.640.10">
    <property type="entry name" value="Type I PLP-dependent aspartate aminotransferase-like (Major domain)"/>
    <property type="match status" value="1"/>
</dbReference>
<proteinExistence type="inferred from homology"/>
<dbReference type="Proteomes" id="UP000032679">
    <property type="component" value="Unassembled WGS sequence"/>
</dbReference>
<dbReference type="GO" id="GO:0000271">
    <property type="term" value="P:polysaccharide biosynthetic process"/>
    <property type="evidence" value="ECO:0007669"/>
    <property type="project" value="TreeGrafter"/>
</dbReference>
<evidence type="ECO:0000256" key="4">
    <source>
        <dbReference type="PIRSR" id="PIRSR000390-2"/>
    </source>
</evidence>
<feature type="active site" description="Proton acceptor" evidence="3">
    <location>
        <position position="198"/>
    </location>
</feature>
<comment type="caution">
    <text evidence="7">The sequence shown here is derived from an EMBL/GenBank/DDBJ whole genome shotgun (WGS) entry which is preliminary data.</text>
</comment>
<evidence type="ECO:0000256" key="6">
    <source>
        <dbReference type="SAM" id="Phobius"/>
    </source>
</evidence>
<dbReference type="AlphaFoldDB" id="A0A0D6MM51"/>
<name>A0A0D6MM51_9PROT</name>
<dbReference type="EMBL" id="BALE01000029">
    <property type="protein sequence ID" value="GAN54744.1"/>
    <property type="molecule type" value="Genomic_DNA"/>
</dbReference>
<dbReference type="RefSeq" id="WP_084712257.1">
    <property type="nucleotide sequence ID" value="NZ_BALE01000029.1"/>
</dbReference>
<dbReference type="Pfam" id="PF01041">
    <property type="entry name" value="DegT_DnrJ_EryC1"/>
    <property type="match status" value="1"/>
</dbReference>
<keyword evidence="6" id="KW-1133">Transmembrane helix</keyword>
<organism evidence="7 8">
    <name type="scientific">Tanticharoenia sakaeratensis NBRC 103193</name>
    <dbReference type="NCBI Taxonomy" id="1231623"/>
    <lineage>
        <taxon>Bacteria</taxon>
        <taxon>Pseudomonadati</taxon>
        <taxon>Pseudomonadota</taxon>
        <taxon>Alphaproteobacteria</taxon>
        <taxon>Acetobacterales</taxon>
        <taxon>Acetobacteraceae</taxon>
        <taxon>Tanticharoenia</taxon>
    </lineage>
</organism>
<dbReference type="PANTHER" id="PTHR30244">
    <property type="entry name" value="TRANSAMINASE"/>
    <property type="match status" value="1"/>
</dbReference>
<keyword evidence="1 4" id="KW-0663">Pyridoxal phosphate</keyword>
<keyword evidence="6" id="KW-0812">Transmembrane</keyword>
<evidence type="ECO:0000256" key="2">
    <source>
        <dbReference type="ARBA" id="ARBA00037999"/>
    </source>
</evidence>